<keyword evidence="1" id="KW-0812">Transmembrane</keyword>
<accession>A0A2T2WFW7</accession>
<gene>
    <name evidence="3" type="ORF">C7B43_21485</name>
</gene>
<dbReference type="Proteomes" id="UP000242699">
    <property type="component" value="Unassembled WGS sequence"/>
</dbReference>
<dbReference type="InterPro" id="IPR011674">
    <property type="entry name" value="DUF1616"/>
</dbReference>
<evidence type="ECO:0000313" key="3">
    <source>
        <dbReference type="EMBL" id="PSR21132.1"/>
    </source>
</evidence>
<keyword evidence="1" id="KW-1133">Transmembrane helix</keyword>
<feature type="transmembrane region" description="Helical" evidence="1">
    <location>
        <begin position="87"/>
        <end position="110"/>
    </location>
</feature>
<dbReference type="AlphaFoldDB" id="A0A2T2WFW7"/>
<evidence type="ECO:0000256" key="1">
    <source>
        <dbReference type="SAM" id="Phobius"/>
    </source>
</evidence>
<organism evidence="3 4">
    <name type="scientific">Sulfobacillus benefaciens</name>
    <dbReference type="NCBI Taxonomy" id="453960"/>
    <lineage>
        <taxon>Bacteria</taxon>
        <taxon>Bacillati</taxon>
        <taxon>Bacillota</taxon>
        <taxon>Clostridia</taxon>
        <taxon>Eubacteriales</taxon>
        <taxon>Clostridiales Family XVII. Incertae Sedis</taxon>
        <taxon>Sulfobacillus</taxon>
    </lineage>
</organism>
<evidence type="ECO:0000259" key="2">
    <source>
        <dbReference type="Pfam" id="PF07760"/>
    </source>
</evidence>
<feature type="non-terminal residue" evidence="3">
    <location>
        <position position="130"/>
    </location>
</feature>
<comment type="caution">
    <text evidence="3">The sequence shown here is derived from an EMBL/GenBank/DDBJ whole genome shotgun (WGS) entry which is preliminary data.</text>
</comment>
<feature type="transmembrane region" description="Helical" evidence="1">
    <location>
        <begin position="53"/>
        <end position="75"/>
    </location>
</feature>
<name>A0A2T2WFW7_9FIRM</name>
<keyword evidence="1" id="KW-0472">Membrane</keyword>
<reference evidence="3 4" key="1">
    <citation type="journal article" date="2014" name="BMC Genomics">
        <title>Comparison of environmental and isolate Sulfobacillus genomes reveals diverse carbon, sulfur, nitrogen, and hydrogen metabolisms.</title>
        <authorList>
            <person name="Justice N.B."/>
            <person name="Norman A."/>
            <person name="Brown C.T."/>
            <person name="Singh A."/>
            <person name="Thomas B.C."/>
            <person name="Banfield J.F."/>
        </authorList>
    </citation>
    <scope>NUCLEOTIDE SEQUENCE [LARGE SCALE GENOMIC DNA]</scope>
    <source>
        <strain evidence="3">AMDSBA1</strain>
    </source>
</reference>
<dbReference type="Pfam" id="PF07760">
    <property type="entry name" value="DUF1616"/>
    <property type="match status" value="1"/>
</dbReference>
<proteinExistence type="predicted"/>
<protein>
    <recommendedName>
        <fullName evidence="2">DUF1616 domain-containing protein</fullName>
    </recommendedName>
</protein>
<dbReference type="EMBL" id="PXYT01000143">
    <property type="protein sequence ID" value="PSR21132.1"/>
    <property type="molecule type" value="Genomic_DNA"/>
</dbReference>
<feature type="domain" description="DUF1616" evidence="2">
    <location>
        <begin position="32"/>
        <end position="104"/>
    </location>
</feature>
<feature type="transmembrane region" description="Helical" evidence="1">
    <location>
        <begin position="25"/>
        <end position="47"/>
    </location>
</feature>
<evidence type="ECO:0000313" key="4">
    <source>
        <dbReference type="Proteomes" id="UP000242699"/>
    </source>
</evidence>
<sequence length="130" mass="14508">MNQRTSQPLNSALRRRQLRTKKSRWSLPPDLVLSVATTLVLSLLIRVDVLEPIRFVAGLAVGLVIPGYLLVAWVFPKPDSLKGWERMGVILAINISIELFPLCGKFGLWITSLWHYMPDTSREGRGGGVA</sequence>